<dbReference type="eggNOG" id="ENOG502RE84">
    <property type="taxonomic scope" value="Eukaryota"/>
</dbReference>
<keyword evidence="2" id="KW-1185">Reference proteome</keyword>
<proteinExistence type="predicted"/>
<sequence length="774" mass="87985">MLMFLDAESQFGSIPTHLLECYQDDLIILPMSMTTLIDLIRKIELNTDYIMDMRMVANSIMKRFWRDGIEKDPNIFPYPGMLTYTTAGFQSFKYSLVYSGLLPETGSTFPNESLSINERCTLHFILSGSVDPWERGDETQVCRDAALTWKQRRISYELTGVMKSACPIEKGVIWTDGFGTINAAHVIAAIAMALQPMQVTQLALIRNYNRAPSKLNFDKLIDNLWATTLSDICHNYLGDLAEVIVFQKPLTNNVTFGAPGKWNNTYLPTDYYMLADQFFLDCSCWQATDAEILGSIDGLILANEAVKWSDLMYSLKLSQLLEMYYTNIGGNFPGQIHVCNRRNYFFDNLKSQHDIIKQQTTNFAEILAAIAPHSFVNNQEYIEENIEEVYKRFMDYTAKTLWDEVSCPKFTTALPKLQLNVIYDSTWSFYDTLQFLSRLSSLVDVSIYGSRITVINGASGAIIVNSATTQGDLFFQWSNFTDPSKDVKSTNLVNGFLTLKTLVESSSNNTNGWSSNPSGIVTIVLGVSSSLTDEDFSNILSILKNIKNECPDMTFFYIITKSNIRTFNKFLLISKSEDDSIIITDTNNQDRILNDLGNFNKIPRMLIPSPCNGSKILIEQNFDEYVTPELIYIYRIHSSYLCSGNRTVTLKLTNYDYGSIDACVSRDSFTKNLKNAICKTVTHFDETEFNVNNTLETQDSSYKSIYLRVQGARSTRKCTEKGCRFPDQLRYTITVTGLKCVKDFQATCGSCQKKSDRFITLIIIFLSFFIYFCK</sequence>
<evidence type="ECO:0000313" key="1">
    <source>
        <dbReference type="EnsemblMetazoa" id="RPRC007917-PA"/>
    </source>
</evidence>
<accession>T1HV47</accession>
<dbReference type="FunCoup" id="T1HV47">
    <property type="interactions" value="4"/>
</dbReference>
<dbReference type="Proteomes" id="UP000015103">
    <property type="component" value="Unassembled WGS sequence"/>
</dbReference>
<organism evidence="1 2">
    <name type="scientific">Rhodnius prolixus</name>
    <name type="common">Triatomid bug</name>
    <dbReference type="NCBI Taxonomy" id="13249"/>
    <lineage>
        <taxon>Eukaryota</taxon>
        <taxon>Metazoa</taxon>
        <taxon>Ecdysozoa</taxon>
        <taxon>Arthropoda</taxon>
        <taxon>Hexapoda</taxon>
        <taxon>Insecta</taxon>
        <taxon>Pterygota</taxon>
        <taxon>Neoptera</taxon>
        <taxon>Paraneoptera</taxon>
        <taxon>Hemiptera</taxon>
        <taxon>Heteroptera</taxon>
        <taxon>Panheteroptera</taxon>
        <taxon>Cimicomorpha</taxon>
        <taxon>Reduviidae</taxon>
        <taxon>Triatominae</taxon>
        <taxon>Rhodnius</taxon>
    </lineage>
</organism>
<dbReference type="VEuPathDB" id="VectorBase:RPRC007917"/>
<dbReference type="HOGENOM" id="CLU_007661_0_0_1"/>
<dbReference type="OMA" id="NYLNETW"/>
<reference evidence="1" key="1">
    <citation type="submission" date="2015-05" db="UniProtKB">
        <authorList>
            <consortium name="EnsemblMetazoa"/>
        </authorList>
    </citation>
    <scope>IDENTIFICATION</scope>
</reference>
<dbReference type="AlphaFoldDB" id="T1HV47"/>
<dbReference type="STRING" id="13249.T1HV47"/>
<dbReference type="InParanoid" id="T1HV47"/>
<protein>
    <submittedName>
        <fullName evidence="1">Uncharacterized protein</fullName>
    </submittedName>
</protein>
<name>T1HV47_RHOPR</name>
<evidence type="ECO:0000313" key="2">
    <source>
        <dbReference type="Proteomes" id="UP000015103"/>
    </source>
</evidence>
<dbReference type="EMBL" id="ACPB03004465">
    <property type="status" value="NOT_ANNOTATED_CDS"/>
    <property type="molecule type" value="Genomic_DNA"/>
</dbReference>
<dbReference type="EnsemblMetazoa" id="RPRC007917-RA">
    <property type="protein sequence ID" value="RPRC007917-PA"/>
    <property type="gene ID" value="RPRC007917"/>
</dbReference>